<keyword evidence="1" id="KW-0812">Transmembrane</keyword>
<keyword evidence="1" id="KW-1133">Transmembrane helix</keyword>
<keyword evidence="3" id="KW-1185">Reference proteome</keyword>
<proteinExistence type="predicted"/>
<sequence length="82" mass="8167">MSRTDGQPRPGSVDTGEYRGRLRAAVAASAAPHGYPLAPWTATAMTSSDRGAPGTAEVLALLAGATLAFLGLGAVAYGGSHI</sequence>
<dbReference type="Proteomes" id="UP000641386">
    <property type="component" value="Unassembled WGS sequence"/>
</dbReference>
<accession>A0A919DM90</accession>
<dbReference type="AlphaFoldDB" id="A0A919DM90"/>
<reference evidence="2" key="2">
    <citation type="submission" date="2020-09" db="EMBL/GenBank/DDBJ databases">
        <authorList>
            <person name="Sun Q."/>
            <person name="Ohkuma M."/>
        </authorList>
    </citation>
    <scope>NUCLEOTIDE SEQUENCE</scope>
    <source>
        <strain evidence="2">JCM 3302</strain>
    </source>
</reference>
<comment type="caution">
    <text evidence="2">The sequence shown here is derived from an EMBL/GenBank/DDBJ whole genome shotgun (WGS) entry which is preliminary data.</text>
</comment>
<name>A0A919DM90_9ACTN</name>
<evidence type="ECO:0000313" key="3">
    <source>
        <dbReference type="Proteomes" id="UP000641386"/>
    </source>
</evidence>
<organism evidence="2 3">
    <name type="scientific">Streptomyces spiralis</name>
    <dbReference type="NCBI Taxonomy" id="66376"/>
    <lineage>
        <taxon>Bacteria</taxon>
        <taxon>Bacillati</taxon>
        <taxon>Actinomycetota</taxon>
        <taxon>Actinomycetes</taxon>
        <taxon>Kitasatosporales</taxon>
        <taxon>Streptomycetaceae</taxon>
        <taxon>Streptomyces</taxon>
    </lineage>
</organism>
<feature type="transmembrane region" description="Helical" evidence="1">
    <location>
        <begin position="58"/>
        <end position="79"/>
    </location>
</feature>
<keyword evidence="1" id="KW-0472">Membrane</keyword>
<evidence type="ECO:0000256" key="1">
    <source>
        <dbReference type="SAM" id="Phobius"/>
    </source>
</evidence>
<evidence type="ECO:0000313" key="2">
    <source>
        <dbReference type="EMBL" id="GHE59371.1"/>
    </source>
</evidence>
<dbReference type="EMBL" id="BNBC01000003">
    <property type="protein sequence ID" value="GHE59371.1"/>
    <property type="molecule type" value="Genomic_DNA"/>
</dbReference>
<reference evidence="2" key="1">
    <citation type="journal article" date="2014" name="Int. J. Syst. Evol. Microbiol.">
        <title>Complete genome sequence of Corynebacterium casei LMG S-19264T (=DSM 44701T), isolated from a smear-ripened cheese.</title>
        <authorList>
            <consortium name="US DOE Joint Genome Institute (JGI-PGF)"/>
            <person name="Walter F."/>
            <person name="Albersmeier A."/>
            <person name="Kalinowski J."/>
            <person name="Ruckert C."/>
        </authorList>
    </citation>
    <scope>NUCLEOTIDE SEQUENCE</scope>
    <source>
        <strain evidence="2">JCM 3302</strain>
    </source>
</reference>
<gene>
    <name evidence="2" type="ORF">GCM10014715_10800</name>
</gene>
<protein>
    <submittedName>
        <fullName evidence="2">Uncharacterized protein</fullName>
    </submittedName>
</protein>